<protein>
    <submittedName>
        <fullName evidence="1">Uncharacterized protein</fullName>
    </submittedName>
</protein>
<gene>
    <name evidence="1" type="ORF">BDP27DRAFT_764506</name>
</gene>
<comment type="caution">
    <text evidence="1">The sequence shown here is derived from an EMBL/GenBank/DDBJ whole genome shotgun (WGS) entry which is preliminary data.</text>
</comment>
<evidence type="ECO:0000313" key="1">
    <source>
        <dbReference type="EMBL" id="KAF9068897.1"/>
    </source>
</evidence>
<accession>A0A9P5U7I8</accession>
<dbReference type="Proteomes" id="UP000772434">
    <property type="component" value="Unassembled WGS sequence"/>
</dbReference>
<sequence length="213" mass="23839">SCTGNLSSTCRSSYLLCWSKLRVRPHPTILLPLFEHPRLTHLRCNYLDVILIVNTSMLFTTNLGLALMPCLVLGFSVNAVPQPVFLDSKVAACSRDQPYSLSRRTLLDITFHPVTHTQPPNWERLKTGIEDLFYEAIPHLGLDVCVKHQIYLEPGLYPETRVPHSRNSFQLHFTFTGAPACKGKCSVIADPDNPTQKATVVSQKGKILFKVPA</sequence>
<keyword evidence="2" id="KW-1185">Reference proteome</keyword>
<evidence type="ECO:0000313" key="2">
    <source>
        <dbReference type="Proteomes" id="UP000772434"/>
    </source>
</evidence>
<dbReference type="AlphaFoldDB" id="A0A9P5U7I8"/>
<feature type="non-terminal residue" evidence="1">
    <location>
        <position position="213"/>
    </location>
</feature>
<proteinExistence type="predicted"/>
<name>A0A9P5U7I8_9AGAR</name>
<reference evidence="1" key="1">
    <citation type="submission" date="2020-11" db="EMBL/GenBank/DDBJ databases">
        <authorList>
            <consortium name="DOE Joint Genome Institute"/>
            <person name="Ahrendt S."/>
            <person name="Riley R."/>
            <person name="Andreopoulos W."/>
            <person name="Labutti K."/>
            <person name="Pangilinan J."/>
            <person name="Ruiz-Duenas F.J."/>
            <person name="Barrasa J.M."/>
            <person name="Sanchez-Garcia M."/>
            <person name="Camarero S."/>
            <person name="Miyauchi S."/>
            <person name="Serrano A."/>
            <person name="Linde D."/>
            <person name="Babiker R."/>
            <person name="Drula E."/>
            <person name="Ayuso-Fernandez I."/>
            <person name="Pacheco R."/>
            <person name="Padilla G."/>
            <person name="Ferreira P."/>
            <person name="Barriuso J."/>
            <person name="Kellner H."/>
            <person name="Castanera R."/>
            <person name="Alfaro M."/>
            <person name="Ramirez L."/>
            <person name="Pisabarro A.G."/>
            <person name="Kuo A."/>
            <person name="Tritt A."/>
            <person name="Lipzen A."/>
            <person name="He G."/>
            <person name="Yan M."/>
            <person name="Ng V."/>
            <person name="Cullen D."/>
            <person name="Martin F."/>
            <person name="Rosso M.-N."/>
            <person name="Henrissat B."/>
            <person name="Hibbett D."/>
            <person name="Martinez A.T."/>
            <person name="Grigoriev I.V."/>
        </authorList>
    </citation>
    <scope>NUCLEOTIDE SEQUENCE</scope>
    <source>
        <strain evidence="1">AH 40177</strain>
    </source>
</reference>
<dbReference type="EMBL" id="JADNRY010000056">
    <property type="protein sequence ID" value="KAF9068897.1"/>
    <property type="molecule type" value="Genomic_DNA"/>
</dbReference>
<organism evidence="1 2">
    <name type="scientific">Rhodocollybia butyracea</name>
    <dbReference type="NCBI Taxonomy" id="206335"/>
    <lineage>
        <taxon>Eukaryota</taxon>
        <taxon>Fungi</taxon>
        <taxon>Dikarya</taxon>
        <taxon>Basidiomycota</taxon>
        <taxon>Agaricomycotina</taxon>
        <taxon>Agaricomycetes</taxon>
        <taxon>Agaricomycetidae</taxon>
        <taxon>Agaricales</taxon>
        <taxon>Marasmiineae</taxon>
        <taxon>Omphalotaceae</taxon>
        <taxon>Rhodocollybia</taxon>
    </lineage>
</organism>